<dbReference type="RefSeq" id="WP_344228466.1">
    <property type="nucleotide sequence ID" value="NZ_BAAARI010000011.1"/>
</dbReference>
<organism evidence="1 2">
    <name type="scientific">Microbacterium binotii</name>
    <dbReference type="NCBI Taxonomy" id="462710"/>
    <lineage>
        <taxon>Bacteria</taxon>
        <taxon>Bacillati</taxon>
        <taxon>Actinomycetota</taxon>
        <taxon>Actinomycetes</taxon>
        <taxon>Micrococcales</taxon>
        <taxon>Microbacteriaceae</taxon>
        <taxon>Microbacterium</taxon>
    </lineage>
</organism>
<protein>
    <recommendedName>
        <fullName evidence="3">Transposase</fullName>
    </recommendedName>
</protein>
<proteinExistence type="predicted"/>
<accession>A0ABP6BMH8</accession>
<name>A0ABP6BMH8_9MICO</name>
<comment type="caution">
    <text evidence="1">The sequence shown here is derived from an EMBL/GenBank/DDBJ whole genome shotgun (WGS) entry which is preliminary data.</text>
</comment>
<reference evidence="2" key="1">
    <citation type="journal article" date="2019" name="Int. J. Syst. Evol. Microbiol.">
        <title>The Global Catalogue of Microorganisms (GCM) 10K type strain sequencing project: providing services to taxonomists for standard genome sequencing and annotation.</title>
        <authorList>
            <consortium name="The Broad Institute Genomics Platform"/>
            <consortium name="The Broad Institute Genome Sequencing Center for Infectious Disease"/>
            <person name="Wu L."/>
            <person name="Ma J."/>
        </authorList>
    </citation>
    <scope>NUCLEOTIDE SEQUENCE [LARGE SCALE GENOMIC DNA]</scope>
    <source>
        <strain evidence="2">JCM 16365</strain>
    </source>
</reference>
<dbReference type="EMBL" id="BAAARI010000011">
    <property type="protein sequence ID" value="GAA2577737.1"/>
    <property type="molecule type" value="Genomic_DNA"/>
</dbReference>
<evidence type="ECO:0000313" key="1">
    <source>
        <dbReference type="EMBL" id="GAA2577737.1"/>
    </source>
</evidence>
<keyword evidence="2" id="KW-1185">Reference proteome</keyword>
<evidence type="ECO:0000313" key="2">
    <source>
        <dbReference type="Proteomes" id="UP001500274"/>
    </source>
</evidence>
<evidence type="ECO:0008006" key="3">
    <source>
        <dbReference type="Google" id="ProtNLM"/>
    </source>
</evidence>
<gene>
    <name evidence="1" type="ORF">GCM10009862_16320</name>
</gene>
<dbReference type="Proteomes" id="UP001500274">
    <property type="component" value="Unassembled WGS sequence"/>
</dbReference>
<sequence>MLYGTIQAGFDGAHPGEVVFVARNPATHRVELVQWQDGYGRRVPGPRKPRVRDLAPPKKPSLSFGFTLEAPIAPSVVDLLFGRERAMNAT</sequence>